<dbReference type="AlphaFoldDB" id="A0A1H8ZN03"/>
<dbReference type="Gene3D" id="2.40.350.10">
    <property type="entry name" value="SO1590-like"/>
    <property type="match status" value="1"/>
</dbReference>
<reference evidence="2" key="1">
    <citation type="submission" date="2016-10" db="EMBL/GenBank/DDBJ databases">
        <authorList>
            <person name="Varghese N."/>
            <person name="Submissions S."/>
        </authorList>
    </citation>
    <scope>NUCLEOTIDE SEQUENCE [LARGE SCALE GENOMIC DNA]</scope>
    <source>
        <strain evidence="2">DSM 24740</strain>
    </source>
</reference>
<sequence length="130" mass="14034">MTITGPFTVDLKPQETCHDKSEGFDLARMSIDKTFGGPLEGKSQGEMLMAISPPSPSAGYVAIEKFIGKLEGKAGTFVLQHFGIKSAAGENRLILEVVPDSGTGRLTGISGKMEIDREDGKHSYTFHFEL</sequence>
<dbReference type="EMBL" id="FOFB01000001">
    <property type="protein sequence ID" value="SEP65899.1"/>
    <property type="molecule type" value="Genomic_DNA"/>
</dbReference>
<keyword evidence="2" id="KW-1185">Reference proteome</keyword>
<dbReference type="OrthoDB" id="69764at2"/>
<proteinExistence type="predicted"/>
<dbReference type="InterPro" id="IPR023159">
    <property type="entry name" value="SO1590-like_sf"/>
</dbReference>
<evidence type="ECO:0000313" key="1">
    <source>
        <dbReference type="EMBL" id="SEP65899.1"/>
    </source>
</evidence>
<dbReference type="Proteomes" id="UP000199021">
    <property type="component" value="Unassembled WGS sequence"/>
</dbReference>
<evidence type="ECO:0008006" key="3">
    <source>
        <dbReference type="Google" id="ProtNLM"/>
    </source>
</evidence>
<dbReference type="STRING" id="478744.SAMN05444359_101387"/>
<gene>
    <name evidence="1" type="ORF">SAMN05444359_101387</name>
</gene>
<evidence type="ECO:0000313" key="2">
    <source>
        <dbReference type="Proteomes" id="UP000199021"/>
    </source>
</evidence>
<name>A0A1H8ZN03_9BACT</name>
<dbReference type="InterPro" id="IPR021607">
    <property type="entry name" value="DUF3224"/>
</dbReference>
<protein>
    <recommendedName>
        <fullName evidence="3">DUF3224 domain-containing protein</fullName>
    </recommendedName>
</protein>
<dbReference type="SUPFAM" id="SSF159238">
    <property type="entry name" value="SO1590-like"/>
    <property type="match status" value="1"/>
</dbReference>
<dbReference type="RefSeq" id="WP_090165102.1">
    <property type="nucleotide sequence ID" value="NZ_FOFB01000001.1"/>
</dbReference>
<dbReference type="InParanoid" id="A0A1H8ZN03"/>
<dbReference type="Pfam" id="PF11528">
    <property type="entry name" value="DUF3224"/>
    <property type="match status" value="1"/>
</dbReference>
<organism evidence="1 2">
    <name type="scientific">Neolewinella agarilytica</name>
    <dbReference type="NCBI Taxonomy" id="478744"/>
    <lineage>
        <taxon>Bacteria</taxon>
        <taxon>Pseudomonadati</taxon>
        <taxon>Bacteroidota</taxon>
        <taxon>Saprospiria</taxon>
        <taxon>Saprospirales</taxon>
        <taxon>Lewinellaceae</taxon>
        <taxon>Neolewinella</taxon>
    </lineage>
</organism>
<accession>A0A1H8ZN03</accession>